<protein>
    <submittedName>
        <fullName evidence="3">Conserved TM helix</fullName>
    </submittedName>
</protein>
<name>A0A1M5JDA1_9EURY</name>
<dbReference type="Pfam" id="PF05552">
    <property type="entry name" value="MS_channel_1st_1"/>
    <property type="match status" value="2"/>
</dbReference>
<sequence length="254" mass="26785">MRSITGGAVVAQITVPDWLQEVVAQTVAFLPRLLGALVILLIGWVVGDGASRVIRVLADRVEVDRAVLATPLETILGGTESAVSRAFGTLGKWFVYALAVLAAANVLAIPLLSEWIQAAVSYLPAFVGGLLVIVFGFVVADFIGDAITRTEAATQTEYTTWFATGTRLFLYFTAVVIGLSTMGVDTSILTVFAQAIAWGIAAAIAIGVGVAVSWGGYTYVQDNIARWAGRVSSATPRPRHERMEGEGAPAADDD</sequence>
<evidence type="ECO:0000256" key="1">
    <source>
        <dbReference type="SAM" id="MobiDB-lite"/>
    </source>
</evidence>
<dbReference type="EMBL" id="FQWV01000001">
    <property type="protein sequence ID" value="SHG38355.1"/>
    <property type="molecule type" value="Genomic_DNA"/>
</dbReference>
<evidence type="ECO:0000313" key="3">
    <source>
        <dbReference type="EMBL" id="SHG38355.1"/>
    </source>
</evidence>
<proteinExistence type="predicted"/>
<evidence type="ECO:0000256" key="2">
    <source>
        <dbReference type="SAM" id="Phobius"/>
    </source>
</evidence>
<organism evidence="3 4">
    <name type="scientific">Halobaculum gomorrense</name>
    <dbReference type="NCBI Taxonomy" id="43928"/>
    <lineage>
        <taxon>Archaea</taxon>
        <taxon>Methanobacteriati</taxon>
        <taxon>Methanobacteriota</taxon>
        <taxon>Stenosarchaea group</taxon>
        <taxon>Halobacteria</taxon>
        <taxon>Halobacteriales</taxon>
        <taxon>Haloferacaceae</taxon>
        <taxon>Halobaculum</taxon>
    </lineage>
</organism>
<evidence type="ECO:0000313" key="4">
    <source>
        <dbReference type="Proteomes" id="UP000184357"/>
    </source>
</evidence>
<feature type="region of interest" description="Disordered" evidence="1">
    <location>
        <begin position="235"/>
        <end position="254"/>
    </location>
</feature>
<feature type="transmembrane region" description="Helical" evidence="2">
    <location>
        <begin position="93"/>
        <end position="113"/>
    </location>
</feature>
<dbReference type="Proteomes" id="UP000184357">
    <property type="component" value="Unassembled WGS sequence"/>
</dbReference>
<feature type="transmembrane region" description="Helical" evidence="2">
    <location>
        <begin position="125"/>
        <end position="147"/>
    </location>
</feature>
<dbReference type="OrthoDB" id="268811at2157"/>
<keyword evidence="2" id="KW-0812">Transmembrane</keyword>
<dbReference type="InterPro" id="IPR008910">
    <property type="entry name" value="MSC_TM_helix"/>
</dbReference>
<dbReference type="RefSeq" id="WP_073306337.1">
    <property type="nucleotide sequence ID" value="NZ_FQWV01000001.1"/>
</dbReference>
<dbReference type="STRING" id="43928.SAMN05443636_0048"/>
<gene>
    <name evidence="3" type="ORF">SAMN05443636_0048</name>
</gene>
<keyword evidence="4" id="KW-1185">Reference proteome</keyword>
<reference evidence="3 4" key="1">
    <citation type="submission" date="2016-11" db="EMBL/GenBank/DDBJ databases">
        <authorList>
            <person name="Jaros S."/>
            <person name="Januszkiewicz K."/>
            <person name="Wedrychowicz H."/>
        </authorList>
    </citation>
    <scope>NUCLEOTIDE SEQUENCE [LARGE SCALE GENOMIC DNA]</scope>
    <source>
        <strain evidence="3 4">DSM 9297</strain>
    </source>
</reference>
<keyword evidence="2" id="KW-1133">Transmembrane helix</keyword>
<accession>A0A1M5JDA1</accession>
<dbReference type="Gene3D" id="1.10.287.1260">
    <property type="match status" value="2"/>
</dbReference>
<feature type="transmembrane region" description="Helical" evidence="2">
    <location>
        <begin position="195"/>
        <end position="220"/>
    </location>
</feature>
<dbReference type="AlphaFoldDB" id="A0A1M5JDA1"/>
<feature type="transmembrane region" description="Helical" evidence="2">
    <location>
        <begin position="168"/>
        <end position="189"/>
    </location>
</feature>
<feature type="transmembrane region" description="Helical" evidence="2">
    <location>
        <begin position="29"/>
        <end position="47"/>
    </location>
</feature>
<keyword evidence="2" id="KW-0472">Membrane</keyword>